<feature type="domain" description="Aminotransferase class I/classII large" evidence="4">
    <location>
        <begin position="25"/>
        <end position="343"/>
    </location>
</feature>
<dbReference type="InterPro" id="IPR015421">
    <property type="entry name" value="PyrdxlP-dep_Trfase_major"/>
</dbReference>
<dbReference type="AlphaFoldDB" id="A0AA97CXM3"/>
<comment type="cofactor">
    <cofactor evidence="1 3">
        <name>pyridoxal 5'-phosphate</name>
        <dbReference type="ChEBI" id="CHEBI:597326"/>
    </cofactor>
</comment>
<dbReference type="Gene3D" id="3.90.1150.10">
    <property type="entry name" value="Aspartate Aminotransferase, domain 1"/>
    <property type="match status" value="1"/>
</dbReference>
<dbReference type="SUPFAM" id="SSF53383">
    <property type="entry name" value="PLP-dependent transferases"/>
    <property type="match status" value="1"/>
</dbReference>
<dbReference type="GO" id="GO:0030170">
    <property type="term" value="F:pyridoxal phosphate binding"/>
    <property type="evidence" value="ECO:0007669"/>
    <property type="project" value="InterPro"/>
</dbReference>
<accession>A0AA97CXM3</accession>
<proteinExistence type="inferred from homology"/>
<sequence length="358" mass="38458">MTVDVPTHLCDRGRHGDADAQAGLVDFAVNVRPGPPEFVARALRARIADLAAYPSSAETDVVVRQIADLHGRRPDEVLLLGGAAEGFELLARLAPRHVALIQPSFTEPERVLAASGARISHVMPDAPWRLADATVPDDADLVVLGNPTNPTSVLHPAGDVHALRRPGRIVVVDEAFADLTLDGDRLEPESVAAESADDLIVLRSITKTFGLAGLRAGYLLAAPELITAMTAGRRHWAVGTLTLAALAVCLGAEGHEYARGQAHEVAAERAHLVERLAEIGLTTQADPRAPYVLVRVPDAWRWKQELAERGFSVRSCANFHGLTGDHLRLAVRPREVCDALVAAMQDVKNRFETGAPTR</sequence>
<protein>
    <recommendedName>
        <fullName evidence="3">Aminotransferase</fullName>
        <ecNumber evidence="3">2.6.1.-</ecNumber>
    </recommendedName>
</protein>
<dbReference type="Gene3D" id="3.40.640.10">
    <property type="entry name" value="Type I PLP-dependent aspartate aminotransferase-like (Major domain)"/>
    <property type="match status" value="1"/>
</dbReference>
<dbReference type="PROSITE" id="PS00105">
    <property type="entry name" value="AA_TRANSFER_CLASS_1"/>
    <property type="match status" value="1"/>
</dbReference>
<evidence type="ECO:0000259" key="4">
    <source>
        <dbReference type="Pfam" id="PF00155"/>
    </source>
</evidence>
<organism evidence="5">
    <name type="scientific">Gordonia sp. MP11Mi</name>
    <dbReference type="NCBI Taxonomy" id="3022769"/>
    <lineage>
        <taxon>Bacteria</taxon>
        <taxon>Bacillati</taxon>
        <taxon>Actinomycetota</taxon>
        <taxon>Actinomycetes</taxon>
        <taxon>Mycobacteriales</taxon>
        <taxon>Gordoniaceae</taxon>
        <taxon>Gordonia</taxon>
    </lineage>
</organism>
<dbReference type="Pfam" id="PF00155">
    <property type="entry name" value="Aminotran_1_2"/>
    <property type="match status" value="1"/>
</dbReference>
<evidence type="ECO:0000313" key="5">
    <source>
        <dbReference type="EMBL" id="WOC13669.1"/>
    </source>
</evidence>
<keyword evidence="3 5" id="KW-0808">Transferase</keyword>
<dbReference type="InterPro" id="IPR004839">
    <property type="entry name" value="Aminotransferase_I/II_large"/>
</dbReference>
<dbReference type="PANTHER" id="PTHR42885:SF1">
    <property type="entry name" value="THREONINE-PHOSPHATE DECARBOXYLASE"/>
    <property type="match status" value="1"/>
</dbReference>
<evidence type="ECO:0000256" key="2">
    <source>
        <dbReference type="ARBA" id="ARBA00022898"/>
    </source>
</evidence>
<dbReference type="GO" id="GO:0008483">
    <property type="term" value="F:transaminase activity"/>
    <property type="evidence" value="ECO:0007669"/>
    <property type="project" value="UniProtKB-KW"/>
</dbReference>
<keyword evidence="3 5" id="KW-0032">Aminotransferase</keyword>
<reference evidence="5" key="1">
    <citation type="submission" date="2023-06" db="EMBL/GenBank/DDBJ databases">
        <title>Gordonia sp. nov. and Pseudochrobactrum sp. nov., two species isolated from the burying beetle Nicrophorus vespilloides.</title>
        <authorList>
            <person name="Poehlein A."/>
            <person name="Guzman J."/>
            <person name="Daniel R."/>
            <person name="Vilcinskas A."/>
        </authorList>
    </citation>
    <scope>NUCLEOTIDE SEQUENCE</scope>
    <source>
        <strain evidence="5">MP11Mi</strain>
    </source>
</reference>
<dbReference type="InterPro" id="IPR004838">
    <property type="entry name" value="NHTrfase_class1_PyrdxlP-BS"/>
</dbReference>
<dbReference type="EMBL" id="CP128986">
    <property type="protein sequence ID" value="WOC13669.1"/>
    <property type="molecule type" value="Genomic_DNA"/>
</dbReference>
<evidence type="ECO:0000256" key="3">
    <source>
        <dbReference type="RuleBase" id="RU000481"/>
    </source>
</evidence>
<dbReference type="NCBIfam" id="NF005915">
    <property type="entry name" value="PRK07908.1"/>
    <property type="match status" value="1"/>
</dbReference>
<gene>
    <name evidence="5" type="ORF">MP11Mi_27760</name>
</gene>
<dbReference type="PANTHER" id="PTHR42885">
    <property type="entry name" value="HISTIDINOL-PHOSPHATE AMINOTRANSFERASE-RELATED"/>
    <property type="match status" value="1"/>
</dbReference>
<name>A0AA97CXM3_9ACTN</name>
<dbReference type="CDD" id="cd00609">
    <property type="entry name" value="AAT_like"/>
    <property type="match status" value="1"/>
</dbReference>
<comment type="similarity">
    <text evidence="3">Belongs to the class-I pyridoxal-phosphate-dependent aminotransferase family.</text>
</comment>
<dbReference type="InterPro" id="IPR015424">
    <property type="entry name" value="PyrdxlP-dep_Trfase"/>
</dbReference>
<dbReference type="InterPro" id="IPR015422">
    <property type="entry name" value="PyrdxlP-dep_Trfase_small"/>
</dbReference>
<dbReference type="EC" id="2.6.1.-" evidence="3"/>
<evidence type="ECO:0000256" key="1">
    <source>
        <dbReference type="ARBA" id="ARBA00001933"/>
    </source>
</evidence>
<keyword evidence="2" id="KW-0663">Pyridoxal phosphate</keyword>